<dbReference type="InterPro" id="IPR023313">
    <property type="entry name" value="UBQ-conjugating_AS"/>
</dbReference>
<dbReference type="InterPro" id="IPR050113">
    <property type="entry name" value="Ub_conjugating_enzyme"/>
</dbReference>
<dbReference type="CDD" id="cd23794">
    <property type="entry name" value="UBCc_UBE2F_UBE2M"/>
    <property type="match status" value="1"/>
</dbReference>
<organism evidence="12 13">
    <name type="scientific">Caerostris extrusa</name>
    <name type="common">Bark spider</name>
    <name type="synonym">Caerostris bankana</name>
    <dbReference type="NCBI Taxonomy" id="172846"/>
    <lineage>
        <taxon>Eukaryota</taxon>
        <taxon>Metazoa</taxon>
        <taxon>Ecdysozoa</taxon>
        <taxon>Arthropoda</taxon>
        <taxon>Chelicerata</taxon>
        <taxon>Arachnida</taxon>
        <taxon>Araneae</taxon>
        <taxon>Araneomorphae</taxon>
        <taxon>Entelegynae</taxon>
        <taxon>Araneoidea</taxon>
        <taxon>Araneidae</taxon>
        <taxon>Caerostris</taxon>
    </lineage>
</organism>
<gene>
    <name evidence="12" type="primary">UbcE2M</name>
    <name evidence="12" type="ORF">CEXT_358761</name>
</gene>
<sequence length="199" mass="22769">MIWANDQLGHEEVLGYIRLGLATNEKVRNADEPKRTASAALIRITKEIKELSLPDTCTIKFPDPDDLFDFKLTISPAEGYYKNGTFVFDVKVPSDYPYEPPKVKCETEIFHPNIDQEGNICLNILREDWKPVLSIDAVVYGLQYLLLEPNPHDPLNPAAAEMFKFNKKSFAKNVRKVMKSYEVTALVKTLYQYVHNSNN</sequence>
<dbReference type="PANTHER" id="PTHR24067">
    <property type="entry name" value="UBIQUITIN-CONJUGATING ENZYME E2"/>
    <property type="match status" value="1"/>
</dbReference>
<keyword evidence="3 10" id="KW-0547">Nucleotide-binding</keyword>
<dbReference type="Pfam" id="PF00179">
    <property type="entry name" value="UQ_con"/>
    <property type="match status" value="1"/>
</dbReference>
<dbReference type="EMBL" id="BPLR01009936">
    <property type="protein sequence ID" value="GIY35582.1"/>
    <property type="molecule type" value="Genomic_DNA"/>
</dbReference>
<comment type="catalytic activity">
    <reaction evidence="6">
        <text>[E1 NEDD8-activating enzyme]-S-[NEDD8 protein]-yl-L-cysteine + [E2 NEDD8-conjugating enzyme]-L-cysteine = [E1 NEDD8-activating enzyme]-L-cysteine + [E2 NEDD8-conjugating enzyme]-S-[NEDD8-protein]-yl-L-cysteine.</text>
        <dbReference type="EC" id="2.3.2.34"/>
    </reaction>
</comment>
<keyword evidence="2" id="KW-0808">Transferase</keyword>
<dbReference type="GO" id="GO:0005524">
    <property type="term" value="F:ATP binding"/>
    <property type="evidence" value="ECO:0007669"/>
    <property type="project" value="UniProtKB-UniRule"/>
</dbReference>
<evidence type="ECO:0000259" key="11">
    <source>
        <dbReference type="PROSITE" id="PS50127"/>
    </source>
</evidence>
<dbReference type="SMART" id="SM00212">
    <property type="entry name" value="UBCc"/>
    <property type="match status" value="1"/>
</dbReference>
<protein>
    <recommendedName>
        <fullName evidence="7">E2 NEDD8-conjugating enzyme</fullName>
        <ecNumber evidence="7">2.3.2.34</ecNumber>
    </recommendedName>
    <alternativeName>
        <fullName evidence="8">NEDD8 carrier protein</fullName>
    </alternativeName>
</protein>
<dbReference type="InterPro" id="IPR000608">
    <property type="entry name" value="UBC"/>
</dbReference>
<evidence type="ECO:0000256" key="10">
    <source>
        <dbReference type="RuleBase" id="RU362109"/>
    </source>
</evidence>
<evidence type="ECO:0000256" key="7">
    <source>
        <dbReference type="ARBA" id="ARBA00044047"/>
    </source>
</evidence>
<dbReference type="EC" id="2.3.2.34" evidence="7"/>
<comment type="pathway">
    <text evidence="1">Protein modification; protein neddylation.</text>
</comment>
<evidence type="ECO:0000256" key="2">
    <source>
        <dbReference type="ARBA" id="ARBA00022679"/>
    </source>
</evidence>
<comment type="similarity">
    <text evidence="10">Belongs to the ubiquitin-conjugating enzyme family.</text>
</comment>
<dbReference type="Proteomes" id="UP001054945">
    <property type="component" value="Unassembled WGS sequence"/>
</dbReference>
<evidence type="ECO:0000256" key="8">
    <source>
        <dbReference type="ARBA" id="ARBA00079113"/>
    </source>
</evidence>
<dbReference type="SUPFAM" id="SSF54495">
    <property type="entry name" value="UBC-like"/>
    <property type="match status" value="1"/>
</dbReference>
<evidence type="ECO:0000256" key="4">
    <source>
        <dbReference type="ARBA" id="ARBA00022786"/>
    </source>
</evidence>
<evidence type="ECO:0000256" key="6">
    <source>
        <dbReference type="ARBA" id="ARBA00043698"/>
    </source>
</evidence>
<feature type="domain" description="UBC core" evidence="11">
    <location>
        <begin position="39"/>
        <end position="183"/>
    </location>
</feature>
<evidence type="ECO:0000313" key="12">
    <source>
        <dbReference type="EMBL" id="GIY35582.1"/>
    </source>
</evidence>
<dbReference type="Gene3D" id="3.10.110.10">
    <property type="entry name" value="Ubiquitin Conjugating Enzyme"/>
    <property type="match status" value="1"/>
</dbReference>
<evidence type="ECO:0000256" key="5">
    <source>
        <dbReference type="ARBA" id="ARBA00022840"/>
    </source>
</evidence>
<dbReference type="GO" id="GO:0061654">
    <property type="term" value="F:NEDD8 conjugating enzyme activity"/>
    <property type="evidence" value="ECO:0007669"/>
    <property type="project" value="UniProtKB-EC"/>
</dbReference>
<evidence type="ECO:0000256" key="3">
    <source>
        <dbReference type="ARBA" id="ARBA00022741"/>
    </source>
</evidence>
<reference evidence="12 13" key="1">
    <citation type="submission" date="2021-06" db="EMBL/GenBank/DDBJ databases">
        <title>Caerostris extrusa draft genome.</title>
        <authorList>
            <person name="Kono N."/>
            <person name="Arakawa K."/>
        </authorList>
    </citation>
    <scope>NUCLEOTIDE SEQUENCE [LARGE SCALE GENOMIC DNA]</scope>
</reference>
<evidence type="ECO:0000313" key="13">
    <source>
        <dbReference type="Proteomes" id="UP001054945"/>
    </source>
</evidence>
<dbReference type="InterPro" id="IPR016135">
    <property type="entry name" value="UBQ-conjugating_enzyme/RWD"/>
</dbReference>
<keyword evidence="5 10" id="KW-0067">ATP-binding</keyword>
<proteinExistence type="inferred from homology"/>
<accession>A0AAV4ST21</accession>
<evidence type="ECO:0000256" key="9">
    <source>
        <dbReference type="PROSITE-ProRule" id="PRU10133"/>
    </source>
</evidence>
<comment type="caution">
    <text evidence="12">The sequence shown here is derived from an EMBL/GenBank/DDBJ whole genome shotgun (WGS) entry which is preliminary data.</text>
</comment>
<keyword evidence="4 10" id="KW-0833">Ubl conjugation pathway</keyword>
<dbReference type="FunFam" id="3.10.110.10:FF:000239">
    <property type="entry name" value="NEDD8-conjugating enzyme Ubc12"/>
    <property type="match status" value="1"/>
</dbReference>
<name>A0AAV4ST21_CAEEX</name>
<dbReference type="AlphaFoldDB" id="A0AAV4ST21"/>
<evidence type="ECO:0000256" key="1">
    <source>
        <dbReference type="ARBA" id="ARBA00005032"/>
    </source>
</evidence>
<feature type="active site" description="Glycyl thioester intermediate" evidence="9">
    <location>
        <position position="121"/>
    </location>
</feature>
<keyword evidence="13" id="KW-1185">Reference proteome</keyword>
<dbReference type="PROSITE" id="PS50127">
    <property type="entry name" value="UBC_2"/>
    <property type="match status" value="1"/>
</dbReference>
<dbReference type="PROSITE" id="PS00183">
    <property type="entry name" value="UBC_1"/>
    <property type="match status" value="1"/>
</dbReference>